<dbReference type="PANTHER" id="PTHR30151">
    <property type="entry name" value="ALKANE SULFONATE ABC TRANSPORTER-RELATED, MEMBRANE SUBUNIT"/>
    <property type="match status" value="1"/>
</dbReference>
<name>A0A844WB16_9RHOB</name>
<evidence type="ECO:0000256" key="3">
    <source>
        <dbReference type="ARBA" id="ARBA00022475"/>
    </source>
</evidence>
<dbReference type="SUPFAM" id="SSF161098">
    <property type="entry name" value="MetI-like"/>
    <property type="match status" value="1"/>
</dbReference>
<dbReference type="InterPro" id="IPR000515">
    <property type="entry name" value="MetI-like"/>
</dbReference>
<accession>A0A844WB16</accession>
<feature type="transmembrane region" description="Helical" evidence="7">
    <location>
        <begin position="218"/>
        <end position="236"/>
    </location>
</feature>
<comment type="caution">
    <text evidence="9">The sequence shown here is derived from an EMBL/GenBank/DDBJ whole genome shotgun (WGS) entry which is preliminary data.</text>
</comment>
<sequence>MKRSLYFYRLVFGVGLLLLWQVASGWLVSPVYISSPVAVAGRLSELIASGELFRHARITAFEAIAGFLLGSGVAIVVGLVLGRARRLAEVLDPFIMGFYSLPKIALAPLFVMWFGIDMSMKIIFTAAVVFLVVFLNTYSGVRSVSPEQQTVFRLMGATERQVVRMVIIPAALTWVFVGLRLSAPYALVGAIVGEIIAGNRGLGYLVARTTAQFDTAGAFAAIVAIVTLGVLLNMGIKALERSLMPWRQMEDAREVAI</sequence>
<keyword evidence="10" id="KW-1185">Reference proteome</keyword>
<evidence type="ECO:0000256" key="4">
    <source>
        <dbReference type="ARBA" id="ARBA00022692"/>
    </source>
</evidence>
<feature type="transmembrane region" description="Helical" evidence="7">
    <location>
        <begin position="94"/>
        <end position="116"/>
    </location>
</feature>
<dbReference type="PROSITE" id="PS50928">
    <property type="entry name" value="ABC_TM1"/>
    <property type="match status" value="1"/>
</dbReference>
<dbReference type="Pfam" id="PF00528">
    <property type="entry name" value="BPD_transp_1"/>
    <property type="match status" value="1"/>
</dbReference>
<protein>
    <submittedName>
        <fullName evidence="9">ABC transporter permease subunit</fullName>
    </submittedName>
</protein>
<evidence type="ECO:0000256" key="6">
    <source>
        <dbReference type="ARBA" id="ARBA00023136"/>
    </source>
</evidence>
<evidence type="ECO:0000256" key="1">
    <source>
        <dbReference type="ARBA" id="ARBA00004651"/>
    </source>
</evidence>
<dbReference type="Proteomes" id="UP000443843">
    <property type="component" value="Unassembled WGS sequence"/>
</dbReference>
<evidence type="ECO:0000256" key="2">
    <source>
        <dbReference type="ARBA" id="ARBA00022448"/>
    </source>
</evidence>
<dbReference type="InterPro" id="IPR035906">
    <property type="entry name" value="MetI-like_sf"/>
</dbReference>
<feature type="domain" description="ABC transmembrane type-1" evidence="8">
    <location>
        <begin position="56"/>
        <end position="240"/>
    </location>
</feature>
<dbReference type="Gene3D" id="1.10.3720.10">
    <property type="entry name" value="MetI-like"/>
    <property type="match status" value="1"/>
</dbReference>
<dbReference type="GO" id="GO:0005886">
    <property type="term" value="C:plasma membrane"/>
    <property type="evidence" value="ECO:0007669"/>
    <property type="project" value="UniProtKB-SubCell"/>
</dbReference>
<feature type="transmembrane region" description="Helical" evidence="7">
    <location>
        <begin position="122"/>
        <end position="141"/>
    </location>
</feature>
<dbReference type="CDD" id="cd06261">
    <property type="entry name" value="TM_PBP2"/>
    <property type="match status" value="1"/>
</dbReference>
<keyword evidence="5 7" id="KW-1133">Transmembrane helix</keyword>
<evidence type="ECO:0000256" key="7">
    <source>
        <dbReference type="RuleBase" id="RU363032"/>
    </source>
</evidence>
<feature type="transmembrane region" description="Helical" evidence="7">
    <location>
        <begin position="63"/>
        <end position="82"/>
    </location>
</feature>
<keyword evidence="6 7" id="KW-0472">Membrane</keyword>
<keyword evidence="4 7" id="KW-0812">Transmembrane</keyword>
<keyword evidence="3" id="KW-1003">Cell membrane</keyword>
<evidence type="ECO:0000259" key="8">
    <source>
        <dbReference type="PROSITE" id="PS50928"/>
    </source>
</evidence>
<evidence type="ECO:0000313" key="10">
    <source>
        <dbReference type="Proteomes" id="UP000443843"/>
    </source>
</evidence>
<dbReference type="AlphaFoldDB" id="A0A844WB16"/>
<reference evidence="9 10" key="1">
    <citation type="submission" date="2019-11" db="EMBL/GenBank/DDBJ databases">
        <title>Pseudooceanicola pacifica sp. nov., isolated from deep-sea sediment of the Pacific Ocean.</title>
        <authorList>
            <person name="Lyu L."/>
        </authorList>
    </citation>
    <scope>NUCLEOTIDE SEQUENCE [LARGE SCALE GENOMIC DNA]</scope>
    <source>
        <strain evidence="9 10">216_PA32_1</strain>
    </source>
</reference>
<feature type="transmembrane region" description="Helical" evidence="7">
    <location>
        <begin position="162"/>
        <end position="179"/>
    </location>
</feature>
<evidence type="ECO:0000313" key="9">
    <source>
        <dbReference type="EMBL" id="MWB78273.1"/>
    </source>
</evidence>
<evidence type="ECO:0000256" key="5">
    <source>
        <dbReference type="ARBA" id="ARBA00022989"/>
    </source>
</evidence>
<dbReference type="PANTHER" id="PTHR30151:SF20">
    <property type="entry name" value="ABC TRANSPORTER PERMEASE PROTEIN HI_0355-RELATED"/>
    <property type="match status" value="1"/>
</dbReference>
<gene>
    <name evidence="9" type="ORF">GLS40_09575</name>
</gene>
<dbReference type="GO" id="GO:0055085">
    <property type="term" value="P:transmembrane transport"/>
    <property type="evidence" value="ECO:0007669"/>
    <property type="project" value="InterPro"/>
</dbReference>
<dbReference type="RefSeq" id="WP_160382534.1">
    <property type="nucleotide sequence ID" value="NZ_WNXQ01000004.1"/>
</dbReference>
<comment type="similarity">
    <text evidence="7">Belongs to the binding-protein-dependent transport system permease family.</text>
</comment>
<dbReference type="EMBL" id="WNXQ01000004">
    <property type="protein sequence ID" value="MWB78273.1"/>
    <property type="molecule type" value="Genomic_DNA"/>
</dbReference>
<organism evidence="9 10">
    <name type="scientific">Pseudooceanicola pacificus</name>
    <dbReference type="NCBI Taxonomy" id="2676438"/>
    <lineage>
        <taxon>Bacteria</taxon>
        <taxon>Pseudomonadati</taxon>
        <taxon>Pseudomonadota</taxon>
        <taxon>Alphaproteobacteria</taxon>
        <taxon>Rhodobacterales</taxon>
        <taxon>Paracoccaceae</taxon>
        <taxon>Pseudooceanicola</taxon>
    </lineage>
</organism>
<keyword evidence="2 7" id="KW-0813">Transport</keyword>
<comment type="subcellular location">
    <subcellularLocation>
        <location evidence="1 7">Cell membrane</location>
        <topology evidence="1 7">Multi-pass membrane protein</topology>
    </subcellularLocation>
</comment>
<proteinExistence type="inferred from homology"/>